<evidence type="ECO:0000256" key="1">
    <source>
        <dbReference type="ARBA" id="ARBA00007070"/>
    </source>
</evidence>
<dbReference type="GO" id="GO:0048284">
    <property type="term" value="P:organelle fusion"/>
    <property type="evidence" value="ECO:0007669"/>
    <property type="project" value="TreeGrafter"/>
</dbReference>
<feature type="compositionally biased region" description="Basic and acidic residues" evidence="12">
    <location>
        <begin position="649"/>
        <end position="674"/>
    </location>
</feature>
<dbReference type="InterPro" id="IPR057307">
    <property type="entry name" value="PEP5_VPS11_N"/>
</dbReference>
<dbReference type="GO" id="GO:0006904">
    <property type="term" value="P:vesicle docking involved in exocytosis"/>
    <property type="evidence" value="ECO:0007669"/>
    <property type="project" value="TreeGrafter"/>
</dbReference>
<dbReference type="Pfam" id="PF23341">
    <property type="entry name" value="PEP5_VPS11_N"/>
    <property type="match status" value="1"/>
</dbReference>
<dbReference type="GO" id="GO:0000329">
    <property type="term" value="C:fungal-type vacuole membrane"/>
    <property type="evidence" value="ECO:0007669"/>
    <property type="project" value="UniProtKB-UniRule"/>
</dbReference>
<comment type="similarity">
    <text evidence="1 9">Belongs to the VPS11 family.</text>
</comment>
<proteinExistence type="inferred from homology"/>
<feature type="region of interest" description="Disordered" evidence="12">
    <location>
        <begin position="626"/>
        <end position="715"/>
    </location>
</feature>
<evidence type="ECO:0000259" key="13">
    <source>
        <dbReference type="PROSITE" id="PS50089"/>
    </source>
</evidence>
<dbReference type="PANTHER" id="PTHR23323">
    <property type="entry name" value="VACUOLAR PROTEIN SORTING-ASSOCIATED PROTEIN"/>
    <property type="match status" value="1"/>
</dbReference>
<dbReference type="GO" id="GO:0030674">
    <property type="term" value="F:protein-macromolecule adaptor activity"/>
    <property type="evidence" value="ECO:0007669"/>
    <property type="project" value="TreeGrafter"/>
</dbReference>
<dbReference type="PANTHER" id="PTHR23323:SF24">
    <property type="entry name" value="VACUOLAR PROTEIN SORTING-ASSOCIATED PROTEIN 11 HOMOLOG"/>
    <property type="match status" value="1"/>
</dbReference>
<dbReference type="Pfam" id="PF23356">
    <property type="entry name" value="TPR_PEP5_VPS11"/>
    <property type="match status" value="1"/>
</dbReference>
<dbReference type="GO" id="GO:0061630">
    <property type="term" value="F:ubiquitin protein ligase activity"/>
    <property type="evidence" value="ECO:0007669"/>
    <property type="project" value="UniProtKB-EC"/>
</dbReference>
<evidence type="ECO:0000256" key="4">
    <source>
        <dbReference type="ARBA" id="ARBA00022771"/>
    </source>
</evidence>
<dbReference type="CDD" id="cd16688">
    <property type="entry name" value="RING-H2_Vps11"/>
    <property type="match status" value="1"/>
</dbReference>
<dbReference type="GO" id="GO:0033263">
    <property type="term" value="C:CORVET complex"/>
    <property type="evidence" value="ECO:0007669"/>
    <property type="project" value="UniProtKB-UniRule"/>
</dbReference>
<keyword evidence="9" id="KW-0833">Ubl conjugation pathway</keyword>
<organism evidence="14 15">
    <name type="scientific">Ceratobasidium theobromae</name>
    <dbReference type="NCBI Taxonomy" id="1582974"/>
    <lineage>
        <taxon>Eukaryota</taxon>
        <taxon>Fungi</taxon>
        <taxon>Dikarya</taxon>
        <taxon>Basidiomycota</taxon>
        <taxon>Agaricomycotina</taxon>
        <taxon>Agaricomycetes</taxon>
        <taxon>Cantharellales</taxon>
        <taxon>Ceratobasidiaceae</taxon>
        <taxon>Ceratobasidium</taxon>
    </lineage>
</organism>
<dbReference type="PROSITE" id="PS50089">
    <property type="entry name" value="ZF_RING_2"/>
    <property type="match status" value="1"/>
</dbReference>
<dbReference type="GO" id="GO:0006886">
    <property type="term" value="P:intracellular protein transport"/>
    <property type="evidence" value="ECO:0007669"/>
    <property type="project" value="UniProtKB-UniRule"/>
</dbReference>
<evidence type="ECO:0000256" key="5">
    <source>
        <dbReference type="ARBA" id="ARBA00022833"/>
    </source>
</evidence>
<dbReference type="PROSITE" id="PS50236">
    <property type="entry name" value="CHCR"/>
    <property type="match status" value="1"/>
</dbReference>
<evidence type="ECO:0000256" key="11">
    <source>
        <dbReference type="PROSITE-ProRule" id="PRU01006"/>
    </source>
</evidence>
<dbReference type="GO" id="GO:0007033">
    <property type="term" value="P:vacuole organization"/>
    <property type="evidence" value="ECO:0007669"/>
    <property type="project" value="TreeGrafter"/>
</dbReference>
<dbReference type="InterPro" id="IPR000547">
    <property type="entry name" value="Clathrin_H-chain/VPS_repeat"/>
</dbReference>
<dbReference type="InterPro" id="IPR024763">
    <property type="entry name" value="VPS11_C"/>
</dbReference>
<feature type="domain" description="RING-type" evidence="13">
    <location>
        <begin position="995"/>
        <end position="1030"/>
    </location>
</feature>
<dbReference type="EMBL" id="SSOP01000080">
    <property type="protein sequence ID" value="KAB5591994.1"/>
    <property type="molecule type" value="Genomic_DNA"/>
</dbReference>
<dbReference type="InterPro" id="IPR057308">
    <property type="entry name" value="CHCR_PEP5_VPS11"/>
</dbReference>
<name>A0A5N5QK34_9AGAM</name>
<reference evidence="14 15" key="1">
    <citation type="journal article" date="2019" name="Fungal Biol. Biotechnol.">
        <title>Draft genome sequence of fastidious pathogen Ceratobasidium theobromae, which causes vascular-streak dieback in Theobroma cacao.</title>
        <authorList>
            <person name="Ali S.S."/>
            <person name="Asman A."/>
            <person name="Shao J."/>
            <person name="Firmansyah A.P."/>
            <person name="Susilo A.W."/>
            <person name="Rosmana A."/>
            <person name="McMahon P."/>
            <person name="Junaid M."/>
            <person name="Guest D."/>
            <person name="Kheng T.Y."/>
            <person name="Meinhardt L.W."/>
            <person name="Bailey B.A."/>
        </authorList>
    </citation>
    <scope>NUCLEOTIDE SEQUENCE [LARGE SCALE GENOMIC DNA]</scope>
    <source>
        <strain evidence="14 15">CT2</strain>
    </source>
</reference>
<evidence type="ECO:0000256" key="7">
    <source>
        <dbReference type="ARBA" id="ARBA00023136"/>
    </source>
</evidence>
<keyword evidence="5" id="KW-0862">Zinc</keyword>
<dbReference type="InterPro" id="IPR001841">
    <property type="entry name" value="Znf_RING"/>
</dbReference>
<comment type="caution">
    <text evidence="14">The sequence shown here is derived from an EMBL/GenBank/DDBJ whole genome shotgun (WGS) entry which is preliminary data.</text>
</comment>
<dbReference type="Pfam" id="PF12451">
    <property type="entry name" value="VPS11_C"/>
    <property type="match status" value="1"/>
</dbReference>
<comment type="subunit">
    <text evidence="9">Component of the homotypic vacuole fusion and vacuole protein sorting (HOPS) complex. Component of the class C core vacuole/endosome tethering (CORVET) complex.</text>
</comment>
<comment type="catalytic activity">
    <reaction evidence="9">
        <text>S-ubiquitinyl-[E2 ubiquitin-conjugating enzyme]-L-cysteine + [acceptor protein]-L-lysine = [E2 ubiquitin-conjugating enzyme]-L-cysteine + N(6)-ubiquitinyl-[acceptor protein]-L-lysine.</text>
        <dbReference type="EC" id="2.3.2.27"/>
    </reaction>
</comment>
<keyword evidence="9" id="KW-0808">Transferase</keyword>
<dbReference type="SUPFAM" id="SSF50978">
    <property type="entry name" value="WD40 repeat-like"/>
    <property type="match status" value="1"/>
</dbReference>
<keyword evidence="7 9" id="KW-0472">Membrane</keyword>
<keyword evidence="6 9" id="KW-0653">Protein transport</keyword>
<dbReference type="Pfam" id="PF17122">
    <property type="entry name" value="zf-C3H2C3"/>
    <property type="match status" value="1"/>
</dbReference>
<dbReference type="EC" id="2.3.2.27" evidence="9"/>
<dbReference type="OrthoDB" id="26184at2759"/>
<evidence type="ECO:0000256" key="2">
    <source>
        <dbReference type="ARBA" id="ARBA00022448"/>
    </source>
</evidence>
<evidence type="ECO:0000256" key="3">
    <source>
        <dbReference type="ARBA" id="ARBA00022723"/>
    </source>
</evidence>
<evidence type="ECO:0000256" key="6">
    <source>
        <dbReference type="ARBA" id="ARBA00022927"/>
    </source>
</evidence>
<accession>A0A5N5QK34</accession>
<dbReference type="GO" id="GO:0008270">
    <property type="term" value="F:zinc ion binding"/>
    <property type="evidence" value="ECO:0007669"/>
    <property type="project" value="UniProtKB-KW"/>
</dbReference>
<keyword evidence="2 9" id="KW-0813">Transport</keyword>
<protein>
    <recommendedName>
        <fullName evidence="9">E3 ubiquitin-protein ligase PEP5</fullName>
        <ecNumber evidence="9">2.3.2.27</ecNumber>
    </recommendedName>
</protein>
<dbReference type="GO" id="GO:0030897">
    <property type="term" value="C:HOPS complex"/>
    <property type="evidence" value="ECO:0007669"/>
    <property type="project" value="UniProtKB-UniRule"/>
</dbReference>
<keyword evidence="3" id="KW-0479">Metal-binding</keyword>
<gene>
    <name evidence="14" type="ORF">CTheo_4580</name>
</gene>
<sequence length="1089" mass="119449">MANINTTPAPAHRTFDFFTSTQVKDANDLASSPAIFKNVQEISVVESSSHGVVLADIHGAVSILDRSFEPIKSWIAYPSGRTTHAVERKGILVTVGEEPSSRLPQLKVWDLEHVDKKSANPTQPILLRSAAIKTSQPHPVMCVALTSTLSHFALAMGDGTVLLYRHFDQSLSSGSGLVKPKAVMEGTGEPVTGLGFNDLNEAGEMHLFIVNTTHVYSLPVGPKARAQAPTVVDEIGTDLGCAAMHPTTGQMVVARKEALYMCGPSVRGRSYAYEGEKTAAYVHGHYVITVSPPITATADSSHPTVRNFAARLFGASKTSAGSSGNAVEDLESAGPDISRVAVLDPELTFVAWHGAFSGGVKAVFAASVPNSTTLAPHVLTTRGNLVRLTEVPVQTMIQTMERQGRFVMALGLAKNRGVDEAGVAEIHRVYGDYMYGKGDGDGAMAQYVQTVGFVRPSYVIRKFLDAQRILNLVTYLQVLHSRGLANADHTTLLLNTYTKLKDVDRLDQFIKSEVQRPPTTAQGANAADSTSALPFDLDTAIRVCRQAGYFEHAAYLAKKYVRHEEYLRIQVEDAQNYKEALEYLRGMGEDATEGNMARYGRALLDHLPDETTNLLVELCSGGLQTKIPPKVDNEVAESPVSARLLEPPARSKDKGSRERGKEDLKLRTNFDDKPSLNSQSQTNSAVTSVSPSPALLPSPLPPPPPPPSPPSPRQFFAHFVAHPKQFVQFLECVAEKRWGQSVDSVGVVTINPPNRSLAKLESEQPEQTAVWNTLLELYLTSADNKAKAIGVLRSGGDTIVGPNDPKLPFDTMHALILCSTFQFTDGLVLLWEQMGMYEDVLRFWMERALDPGIIPSSPNLNPETESKKASQRVLVHLENYGTAYPHLYELVLRFLTSTPELLHRHSEDVTKILDVIEREKIMPPLGVVQVLARNGVASVGLVKQWLVARIQESRVEVESDRRLIESYRSETKAKLQEISELSDPEHPRVFHVTRCATCGNMLDLPTIHFMCKHSYHQKCLPDQDIECPICARQHSVIREVRRTNERLADAHNIFLSGVTENGFEAIAAAFGRGVLRRKSEEDGSIAVVV</sequence>
<feature type="compositionally biased region" description="Polar residues" evidence="12">
    <location>
        <begin position="675"/>
        <end position="689"/>
    </location>
</feature>
<keyword evidence="4 10" id="KW-0863">Zinc-finger</keyword>
<evidence type="ECO:0000313" key="15">
    <source>
        <dbReference type="Proteomes" id="UP000383932"/>
    </source>
</evidence>
<evidence type="ECO:0000256" key="12">
    <source>
        <dbReference type="SAM" id="MobiDB-lite"/>
    </source>
</evidence>
<evidence type="ECO:0000313" key="14">
    <source>
        <dbReference type="EMBL" id="KAB5591994.1"/>
    </source>
</evidence>
<keyword evidence="9" id="KW-0926">Vacuole</keyword>
<dbReference type="GO" id="GO:0007032">
    <property type="term" value="P:endosome organization"/>
    <property type="evidence" value="ECO:0007669"/>
    <property type="project" value="TreeGrafter"/>
</dbReference>
<feature type="compositionally biased region" description="Pro residues" evidence="12">
    <location>
        <begin position="694"/>
        <end position="712"/>
    </location>
</feature>
<dbReference type="AlphaFoldDB" id="A0A5N5QK34"/>
<keyword evidence="15" id="KW-1185">Reference proteome</keyword>
<dbReference type="PIRSF" id="PIRSF007860">
    <property type="entry name" value="VPS11"/>
    <property type="match status" value="1"/>
</dbReference>
<dbReference type="InterPro" id="IPR016528">
    <property type="entry name" value="VPS11"/>
</dbReference>
<evidence type="ECO:0000256" key="10">
    <source>
        <dbReference type="PROSITE-ProRule" id="PRU00175"/>
    </source>
</evidence>
<dbReference type="InterPro" id="IPR036322">
    <property type="entry name" value="WD40_repeat_dom_sf"/>
</dbReference>
<evidence type="ECO:0000256" key="8">
    <source>
        <dbReference type="ARBA" id="ARBA00029433"/>
    </source>
</evidence>
<dbReference type="SUPFAM" id="SSF57850">
    <property type="entry name" value="RING/U-box"/>
    <property type="match status" value="1"/>
</dbReference>
<evidence type="ECO:0000256" key="9">
    <source>
        <dbReference type="PIRNR" id="PIRNR007860"/>
    </source>
</evidence>
<feature type="repeat" description="CHCR" evidence="11">
    <location>
        <begin position="447"/>
        <end position="612"/>
    </location>
</feature>
<comment type="subcellular location">
    <subcellularLocation>
        <location evidence="8">Endomembrane system</location>
        <topology evidence="8">Peripheral membrane protein</topology>
        <orientation evidence="8">Cytoplasmic side</orientation>
    </subcellularLocation>
    <subcellularLocation>
        <location evidence="9">Vacuole membrane</location>
        <topology evidence="9">Peripheral membrane protein</topology>
        <orientation evidence="9">Cytoplasmic side</orientation>
    </subcellularLocation>
</comment>
<dbReference type="Proteomes" id="UP000383932">
    <property type="component" value="Unassembled WGS sequence"/>
</dbReference>